<keyword evidence="1" id="KW-0689">Ribosomal protein</keyword>
<reference evidence="3" key="1">
    <citation type="submission" date="2018-05" db="EMBL/GenBank/DDBJ databases">
        <authorList>
            <person name="Lanie J.A."/>
            <person name="Ng W.-L."/>
            <person name="Kazmierczak K.M."/>
            <person name="Andrzejewski T.M."/>
            <person name="Davidsen T.M."/>
            <person name="Wayne K.J."/>
            <person name="Tettelin H."/>
            <person name="Glass J.I."/>
            <person name="Rusch D."/>
            <person name="Podicherti R."/>
            <person name="Tsui H.-C.T."/>
            <person name="Winkler M.E."/>
        </authorList>
    </citation>
    <scope>NUCLEOTIDE SEQUENCE</scope>
</reference>
<dbReference type="AlphaFoldDB" id="A0A383AXF1"/>
<gene>
    <name evidence="3" type="ORF">METZ01_LOCUS464672</name>
</gene>
<dbReference type="Gene3D" id="1.10.287.10">
    <property type="entry name" value="S15/NS1, RNA-binding"/>
    <property type="match status" value="1"/>
</dbReference>
<dbReference type="PROSITE" id="PS00362">
    <property type="entry name" value="RIBOSOMAL_S15"/>
    <property type="match status" value="1"/>
</dbReference>
<dbReference type="CDD" id="cd00353">
    <property type="entry name" value="Ribosomal_S15p_S13e"/>
    <property type="match status" value="1"/>
</dbReference>
<protein>
    <recommendedName>
        <fullName evidence="4">30S ribosomal protein S15</fullName>
    </recommendedName>
</protein>
<accession>A0A383AXF1</accession>
<sequence>MSITKERVEELVKEFSGDDKNTGSPEVQIAIITDKIRNITEHLKINKKDNSGRRGLIVLVSQRRKLLNYVKKSSVTEYKAIIEKLNIRK</sequence>
<dbReference type="Pfam" id="PF00312">
    <property type="entry name" value="Ribosomal_S15"/>
    <property type="match status" value="1"/>
</dbReference>
<dbReference type="Gene3D" id="6.10.250.3130">
    <property type="match status" value="1"/>
</dbReference>
<dbReference type="PANTHER" id="PTHR23321:SF26">
    <property type="entry name" value="SMALL RIBOSOMAL SUBUNIT PROTEIN US15M"/>
    <property type="match status" value="1"/>
</dbReference>
<dbReference type="GO" id="GO:0022627">
    <property type="term" value="C:cytosolic small ribosomal subunit"/>
    <property type="evidence" value="ECO:0007669"/>
    <property type="project" value="TreeGrafter"/>
</dbReference>
<dbReference type="GO" id="GO:0006412">
    <property type="term" value="P:translation"/>
    <property type="evidence" value="ECO:0007669"/>
    <property type="project" value="InterPro"/>
</dbReference>
<dbReference type="SMART" id="SM01387">
    <property type="entry name" value="Ribosomal_S15"/>
    <property type="match status" value="1"/>
</dbReference>
<evidence type="ECO:0008006" key="4">
    <source>
        <dbReference type="Google" id="ProtNLM"/>
    </source>
</evidence>
<dbReference type="GO" id="GO:0003735">
    <property type="term" value="F:structural constituent of ribosome"/>
    <property type="evidence" value="ECO:0007669"/>
    <property type="project" value="InterPro"/>
</dbReference>
<dbReference type="InterPro" id="IPR005290">
    <property type="entry name" value="Ribosomal_uS15_bac-type"/>
</dbReference>
<dbReference type="InterPro" id="IPR000589">
    <property type="entry name" value="Ribosomal_uS15"/>
</dbReference>
<evidence type="ECO:0000256" key="2">
    <source>
        <dbReference type="ARBA" id="ARBA00023274"/>
    </source>
</evidence>
<dbReference type="FunFam" id="1.10.287.10:FF:000002">
    <property type="entry name" value="30S ribosomal protein S15"/>
    <property type="match status" value="1"/>
</dbReference>
<dbReference type="HAMAP" id="MF_01343_B">
    <property type="entry name" value="Ribosomal_uS15_B"/>
    <property type="match status" value="1"/>
</dbReference>
<evidence type="ECO:0000256" key="1">
    <source>
        <dbReference type="ARBA" id="ARBA00022980"/>
    </source>
</evidence>
<dbReference type="PANTHER" id="PTHR23321">
    <property type="entry name" value="RIBOSOMAL PROTEIN S15, BACTERIAL AND ORGANELLAR"/>
    <property type="match status" value="1"/>
</dbReference>
<organism evidence="3">
    <name type="scientific">marine metagenome</name>
    <dbReference type="NCBI Taxonomy" id="408172"/>
    <lineage>
        <taxon>unclassified sequences</taxon>
        <taxon>metagenomes</taxon>
        <taxon>ecological metagenomes</taxon>
    </lineage>
</organism>
<proteinExistence type="inferred from homology"/>
<dbReference type="EMBL" id="UINC01195317">
    <property type="protein sequence ID" value="SVE11818.1"/>
    <property type="molecule type" value="Genomic_DNA"/>
</dbReference>
<evidence type="ECO:0000313" key="3">
    <source>
        <dbReference type="EMBL" id="SVE11818.1"/>
    </source>
</evidence>
<dbReference type="InterPro" id="IPR009068">
    <property type="entry name" value="uS15_NS1_RNA-bd_sf"/>
</dbReference>
<dbReference type="SUPFAM" id="SSF47060">
    <property type="entry name" value="S15/NS1 RNA-binding domain"/>
    <property type="match status" value="1"/>
</dbReference>
<name>A0A383AXF1_9ZZZZ</name>
<dbReference type="NCBIfam" id="TIGR00952">
    <property type="entry name" value="S15_bact"/>
    <property type="match status" value="1"/>
</dbReference>
<keyword evidence="2" id="KW-0687">Ribonucleoprotein</keyword>